<comment type="caution">
    <text evidence="5">The sequence shown here is derived from an EMBL/GenBank/DDBJ whole genome shotgun (WGS) entry which is preliminary data.</text>
</comment>
<dbReference type="Proteomes" id="UP000598146">
    <property type="component" value="Unassembled WGS sequence"/>
</dbReference>
<reference evidence="5" key="1">
    <citation type="submission" date="2020-11" db="EMBL/GenBank/DDBJ databases">
        <title>Isolation and identification of active actinomycetes.</title>
        <authorList>
            <person name="Sun X."/>
        </authorList>
    </citation>
    <scope>NUCLEOTIDE SEQUENCE</scope>
    <source>
        <strain evidence="5">NEAU-A11</strain>
    </source>
</reference>
<dbReference type="InterPro" id="IPR013216">
    <property type="entry name" value="Methyltransf_11"/>
</dbReference>
<accession>A0A931FZ84</accession>
<gene>
    <name evidence="5" type="ORF">I4J89_23815</name>
</gene>
<dbReference type="CDD" id="cd02440">
    <property type="entry name" value="AdoMet_MTases"/>
    <property type="match status" value="1"/>
</dbReference>
<evidence type="ECO:0000259" key="4">
    <source>
        <dbReference type="Pfam" id="PF08241"/>
    </source>
</evidence>
<feature type="domain" description="Methyltransferase type 11" evidence="4">
    <location>
        <begin position="39"/>
        <end position="135"/>
    </location>
</feature>
<proteinExistence type="predicted"/>
<keyword evidence="3" id="KW-0949">S-adenosyl-L-methionine</keyword>
<dbReference type="Gene3D" id="3.40.50.150">
    <property type="entry name" value="Vaccinia Virus protein VP39"/>
    <property type="match status" value="1"/>
</dbReference>
<dbReference type="AlphaFoldDB" id="A0A931FZ84"/>
<name>A0A931FZ84_9ACTN</name>
<sequence>MDDLAHQTRYWDTAGAGKTFMHPLEVAWLATVGRSARILDYGCGYGRTMTELRDLGFADVSGVDISTALIERGRRTRPGLDLSVIDSPPSVPHAAASFDVIMVLAVLTCIPDDQVQDALVAELDRVLAPGGLIYVSDLVLQPDERNRQRYAAYVRSAREPYGTFMTEDGAVCRHHDPGHLRRLFARFDLIGERHVDTATMNGRRASALQMLVRK</sequence>
<keyword evidence="1 5" id="KW-0489">Methyltransferase</keyword>
<evidence type="ECO:0000313" key="5">
    <source>
        <dbReference type="EMBL" id="MBG0564480.1"/>
    </source>
</evidence>
<organism evidence="5 6">
    <name type="scientific">Actinoplanes aureus</name>
    <dbReference type="NCBI Taxonomy" id="2792083"/>
    <lineage>
        <taxon>Bacteria</taxon>
        <taxon>Bacillati</taxon>
        <taxon>Actinomycetota</taxon>
        <taxon>Actinomycetes</taxon>
        <taxon>Micromonosporales</taxon>
        <taxon>Micromonosporaceae</taxon>
        <taxon>Actinoplanes</taxon>
    </lineage>
</organism>
<evidence type="ECO:0000313" key="6">
    <source>
        <dbReference type="Proteomes" id="UP000598146"/>
    </source>
</evidence>
<dbReference type="PANTHER" id="PTHR43464:SF19">
    <property type="entry name" value="UBIQUINONE BIOSYNTHESIS O-METHYLTRANSFERASE, MITOCHONDRIAL"/>
    <property type="match status" value="1"/>
</dbReference>
<dbReference type="PANTHER" id="PTHR43464">
    <property type="entry name" value="METHYLTRANSFERASE"/>
    <property type="match status" value="1"/>
</dbReference>
<dbReference type="GO" id="GO:0032259">
    <property type="term" value="P:methylation"/>
    <property type="evidence" value="ECO:0007669"/>
    <property type="project" value="UniProtKB-KW"/>
</dbReference>
<dbReference type="InterPro" id="IPR029063">
    <property type="entry name" value="SAM-dependent_MTases_sf"/>
</dbReference>
<dbReference type="SUPFAM" id="SSF53335">
    <property type="entry name" value="S-adenosyl-L-methionine-dependent methyltransferases"/>
    <property type="match status" value="1"/>
</dbReference>
<keyword evidence="2" id="KW-0808">Transferase</keyword>
<keyword evidence="6" id="KW-1185">Reference proteome</keyword>
<dbReference type="EMBL" id="JADQTO010000011">
    <property type="protein sequence ID" value="MBG0564480.1"/>
    <property type="molecule type" value="Genomic_DNA"/>
</dbReference>
<dbReference type="RefSeq" id="WP_196416259.1">
    <property type="nucleotide sequence ID" value="NZ_JADQTO010000011.1"/>
</dbReference>
<protein>
    <submittedName>
        <fullName evidence="5">Class I SAM-dependent methyltransferase</fullName>
    </submittedName>
</protein>
<evidence type="ECO:0000256" key="2">
    <source>
        <dbReference type="ARBA" id="ARBA00022679"/>
    </source>
</evidence>
<dbReference type="Pfam" id="PF08241">
    <property type="entry name" value="Methyltransf_11"/>
    <property type="match status" value="1"/>
</dbReference>
<evidence type="ECO:0000256" key="3">
    <source>
        <dbReference type="ARBA" id="ARBA00022691"/>
    </source>
</evidence>
<evidence type="ECO:0000256" key="1">
    <source>
        <dbReference type="ARBA" id="ARBA00022603"/>
    </source>
</evidence>
<dbReference type="GO" id="GO:0008757">
    <property type="term" value="F:S-adenosylmethionine-dependent methyltransferase activity"/>
    <property type="evidence" value="ECO:0007669"/>
    <property type="project" value="InterPro"/>
</dbReference>